<dbReference type="EMBL" id="AQHF01000034">
    <property type="protein sequence ID" value="MBE0348600.1"/>
    <property type="molecule type" value="Genomic_DNA"/>
</dbReference>
<name>A0A8I0T609_9GAMM</name>
<dbReference type="Proteomes" id="UP000660708">
    <property type="component" value="Unassembled WGS sequence"/>
</dbReference>
<comment type="subcellular location">
    <subcellularLocation>
        <location evidence="1 8">Cell membrane</location>
        <topology evidence="1 8">Multi-pass membrane protein</topology>
    </subcellularLocation>
</comment>
<evidence type="ECO:0000313" key="10">
    <source>
        <dbReference type="Proteomes" id="UP000660708"/>
    </source>
</evidence>
<evidence type="ECO:0000256" key="4">
    <source>
        <dbReference type="ARBA" id="ARBA00022475"/>
    </source>
</evidence>
<evidence type="ECO:0000256" key="5">
    <source>
        <dbReference type="ARBA" id="ARBA00022692"/>
    </source>
</evidence>
<proteinExistence type="inferred from homology"/>
<comment type="caution">
    <text evidence="9">The sequence shown here is derived from an EMBL/GenBank/DDBJ whole genome shotgun (WGS) entry which is preliminary data.</text>
</comment>
<feature type="transmembrane region" description="Helical" evidence="8">
    <location>
        <begin position="128"/>
        <end position="148"/>
    </location>
</feature>
<comment type="similarity">
    <text evidence="2 8">Belongs to the 4-toluene sulfonate uptake permease (TSUP) (TC 2.A.102) family.</text>
</comment>
<dbReference type="InterPro" id="IPR002781">
    <property type="entry name" value="TM_pro_TauE-like"/>
</dbReference>
<evidence type="ECO:0000256" key="2">
    <source>
        <dbReference type="ARBA" id="ARBA00009142"/>
    </source>
</evidence>
<evidence type="ECO:0000313" key="9">
    <source>
        <dbReference type="EMBL" id="MBE0348600.1"/>
    </source>
</evidence>
<feature type="transmembrane region" description="Helical" evidence="8">
    <location>
        <begin position="45"/>
        <end position="61"/>
    </location>
</feature>
<keyword evidence="3" id="KW-0813">Transport</keyword>
<keyword evidence="6 8" id="KW-1133">Transmembrane helix</keyword>
<feature type="transmembrane region" description="Helical" evidence="8">
    <location>
        <begin position="97"/>
        <end position="116"/>
    </location>
</feature>
<keyword evidence="4 8" id="KW-1003">Cell membrane</keyword>
<feature type="transmembrane region" description="Helical" evidence="8">
    <location>
        <begin position="73"/>
        <end position="91"/>
    </location>
</feature>
<reference evidence="9 10" key="1">
    <citation type="submission" date="2015-06" db="EMBL/GenBank/DDBJ databases">
        <title>Genome sequence of Pseudoalteromonas peptidolytica.</title>
        <authorList>
            <person name="Xie B.-B."/>
            <person name="Rong J.-C."/>
            <person name="Qin Q.-L."/>
            <person name="Zhang Y.-Z."/>
        </authorList>
    </citation>
    <scope>NUCLEOTIDE SEQUENCE [LARGE SCALE GENOMIC DNA]</scope>
    <source>
        <strain evidence="9 10">F12-50-A1</strain>
    </source>
</reference>
<evidence type="ECO:0000256" key="6">
    <source>
        <dbReference type="ARBA" id="ARBA00022989"/>
    </source>
</evidence>
<evidence type="ECO:0000256" key="3">
    <source>
        <dbReference type="ARBA" id="ARBA00022448"/>
    </source>
</evidence>
<keyword evidence="10" id="KW-1185">Reference proteome</keyword>
<accession>A0A8I0T609</accession>
<protein>
    <recommendedName>
        <fullName evidence="8">Probable membrane transporter protein</fullName>
    </recommendedName>
</protein>
<evidence type="ECO:0000256" key="1">
    <source>
        <dbReference type="ARBA" id="ARBA00004651"/>
    </source>
</evidence>
<gene>
    <name evidence="9" type="ORF">PPEP_b0386</name>
</gene>
<dbReference type="Pfam" id="PF01925">
    <property type="entry name" value="TauE"/>
    <property type="match status" value="1"/>
</dbReference>
<dbReference type="GO" id="GO:0005886">
    <property type="term" value="C:plasma membrane"/>
    <property type="evidence" value="ECO:0007669"/>
    <property type="project" value="UniProtKB-SubCell"/>
</dbReference>
<organism evidence="9 10">
    <name type="scientific">Pseudoalteromonas peptidolytica F12-50-A1</name>
    <dbReference type="NCBI Taxonomy" id="1315280"/>
    <lineage>
        <taxon>Bacteria</taxon>
        <taxon>Pseudomonadati</taxon>
        <taxon>Pseudomonadota</taxon>
        <taxon>Gammaproteobacteria</taxon>
        <taxon>Alteromonadales</taxon>
        <taxon>Pseudoalteromonadaceae</taxon>
        <taxon>Pseudoalteromonas</taxon>
    </lineage>
</organism>
<feature type="transmembrane region" description="Helical" evidence="8">
    <location>
        <begin position="231"/>
        <end position="252"/>
    </location>
</feature>
<feature type="transmembrane region" description="Helical" evidence="8">
    <location>
        <begin position="199"/>
        <end position="219"/>
    </location>
</feature>
<dbReference type="PANTHER" id="PTHR30269">
    <property type="entry name" value="TRANSMEMBRANE PROTEIN YFCA"/>
    <property type="match status" value="1"/>
</dbReference>
<keyword evidence="7 8" id="KW-0472">Membrane</keyword>
<dbReference type="PANTHER" id="PTHR30269:SF37">
    <property type="entry name" value="MEMBRANE TRANSPORTER PROTEIN"/>
    <property type="match status" value="1"/>
</dbReference>
<dbReference type="RefSeq" id="WP_128732441.1">
    <property type="nucleotide sequence ID" value="NZ_AQHF01000034.1"/>
</dbReference>
<dbReference type="InterPro" id="IPR052017">
    <property type="entry name" value="TSUP"/>
</dbReference>
<evidence type="ECO:0000256" key="8">
    <source>
        <dbReference type="RuleBase" id="RU363041"/>
    </source>
</evidence>
<evidence type="ECO:0000256" key="7">
    <source>
        <dbReference type="ARBA" id="ARBA00023136"/>
    </source>
</evidence>
<keyword evidence="5 8" id="KW-0812">Transmembrane</keyword>
<sequence>MTEPLQLVVIALVVLLSGISKSGFAGALGAFSVPLLLMVLEPKDAVALMLPILIVADVFSLKSYWKQWNVDELKRLLPGTLLGIALATIFLQEVSEFWLTIVIALMSIGFALKSIAANKQPEQSLRFFSQRVLAISTSTMAGISTTLIHAGGPPLMIYFNALRVAPAAYIATVAVLFALMNAVKLVTFTASGLLQLEHFLLAVCFTPIALIGNRLGVILAKTLPRQQFLSLMNWLLLILGLALVIIPIRLYICSI</sequence>
<dbReference type="AlphaFoldDB" id="A0A8I0T609"/>
<feature type="transmembrane region" description="Helical" evidence="8">
    <location>
        <begin position="168"/>
        <end position="187"/>
    </location>
</feature>